<dbReference type="RefSeq" id="XP_031769988.2">
    <property type="nucleotide sequence ID" value="XM_031914128.2"/>
</dbReference>
<sequence>MPFTRHLDASFPRVWDRWEADGTSWTIEDLPPGDEDEALDILLKYQCPEEILLVLNNMLGDPVSLETLCQVFRYFFQQRLTLACYAQSGGDKKLVALNVCGVKIKGEELNFESKADNFINLLQTSLYLDAKANSLEYLDIDKALIAVGLVVRKEYRGAGLGCKLLAARMPLCRFLGIKGTATTFTSIPAQKSAARCGFTTILELTIRELSEAGFNYPKDDNRILKVMVNKYE</sequence>
<organism evidence="1 2">
    <name type="scientific">Galleria mellonella</name>
    <name type="common">Greater wax moth</name>
    <dbReference type="NCBI Taxonomy" id="7137"/>
    <lineage>
        <taxon>Eukaryota</taxon>
        <taxon>Metazoa</taxon>
        <taxon>Ecdysozoa</taxon>
        <taxon>Arthropoda</taxon>
        <taxon>Hexapoda</taxon>
        <taxon>Insecta</taxon>
        <taxon>Pterygota</taxon>
        <taxon>Neoptera</taxon>
        <taxon>Endopterygota</taxon>
        <taxon>Lepidoptera</taxon>
        <taxon>Glossata</taxon>
        <taxon>Ditrysia</taxon>
        <taxon>Pyraloidea</taxon>
        <taxon>Pyralidae</taxon>
        <taxon>Galleriinae</taxon>
        <taxon>Galleria</taxon>
    </lineage>
</organism>
<dbReference type="SUPFAM" id="SSF55729">
    <property type="entry name" value="Acyl-CoA N-acyltransferases (Nat)"/>
    <property type="match status" value="1"/>
</dbReference>
<accession>A0A6J3C961</accession>
<dbReference type="AlphaFoldDB" id="A0A6J3C961"/>
<proteinExistence type="predicted"/>
<dbReference type="Proteomes" id="UP001652740">
    <property type="component" value="Unplaced"/>
</dbReference>
<dbReference type="Gene3D" id="3.40.630.30">
    <property type="match status" value="1"/>
</dbReference>
<name>A0A6J3C961_GALME</name>
<gene>
    <name evidence="2" type="primary">LOC113522587</name>
</gene>
<dbReference type="KEGG" id="gmw:113522587"/>
<dbReference type="GeneID" id="113522587"/>
<reference evidence="2" key="1">
    <citation type="submission" date="2025-08" db="UniProtKB">
        <authorList>
            <consortium name="RefSeq"/>
        </authorList>
    </citation>
    <scope>IDENTIFICATION</scope>
    <source>
        <tissue evidence="2">Whole larvae</tissue>
    </source>
</reference>
<keyword evidence="1" id="KW-1185">Reference proteome</keyword>
<protein>
    <submittedName>
        <fullName evidence="2">Uncharacterized protein LOC113522587</fullName>
    </submittedName>
</protein>
<evidence type="ECO:0000313" key="1">
    <source>
        <dbReference type="Proteomes" id="UP001652740"/>
    </source>
</evidence>
<evidence type="ECO:0000313" key="2">
    <source>
        <dbReference type="RefSeq" id="XP_031769988.2"/>
    </source>
</evidence>
<dbReference type="InterPro" id="IPR016181">
    <property type="entry name" value="Acyl_CoA_acyltransferase"/>
</dbReference>